<dbReference type="Pfam" id="PF03692">
    <property type="entry name" value="CxxCxxCC"/>
    <property type="match status" value="1"/>
</dbReference>
<accession>A0ABU5GP04</accession>
<dbReference type="Proteomes" id="UP001294570">
    <property type="component" value="Unassembled WGS sequence"/>
</dbReference>
<protein>
    <submittedName>
        <fullName evidence="1">YcgN family cysteine cluster protein</fullName>
    </submittedName>
</protein>
<proteinExistence type="predicted"/>
<gene>
    <name evidence="1" type="ORF">TOI97_01390</name>
</gene>
<evidence type="ECO:0000313" key="1">
    <source>
        <dbReference type="EMBL" id="MDY7218237.1"/>
    </source>
</evidence>
<name>A0ABU5GP04_9GAMM</name>
<evidence type="ECO:0000313" key="2">
    <source>
        <dbReference type="Proteomes" id="UP001294570"/>
    </source>
</evidence>
<dbReference type="PANTHER" id="PTHR37421:SF1">
    <property type="entry name" value="UPF0260 PROTEIN YCGN"/>
    <property type="match status" value="1"/>
</dbReference>
<dbReference type="PIRSF" id="PIRSF006173">
    <property type="entry name" value="UCP006173"/>
    <property type="match status" value="1"/>
</dbReference>
<dbReference type="InterPro" id="IPR008228">
    <property type="entry name" value="UCP006173"/>
</dbReference>
<keyword evidence="2" id="KW-1185">Reference proteome</keyword>
<organism evidence="1 2">
    <name type="scientific">Denitrificimonas halotolerans</name>
    <dbReference type="NCBI Taxonomy" id="3098930"/>
    <lineage>
        <taxon>Bacteria</taxon>
        <taxon>Pseudomonadati</taxon>
        <taxon>Pseudomonadota</taxon>
        <taxon>Gammaproteobacteria</taxon>
        <taxon>Pseudomonadales</taxon>
        <taxon>Pseudomonadaceae</taxon>
        <taxon>Denitrificimonas</taxon>
    </lineage>
</organism>
<dbReference type="EMBL" id="JAXIVU010000001">
    <property type="protein sequence ID" value="MDY7218237.1"/>
    <property type="molecule type" value="Genomic_DNA"/>
</dbReference>
<dbReference type="PANTHER" id="PTHR37421">
    <property type="entry name" value="UPF0260 PROTEIN YCGN"/>
    <property type="match status" value="1"/>
</dbReference>
<reference evidence="1 2" key="1">
    <citation type="submission" date="2023-12" db="EMBL/GenBank/DDBJ databases">
        <title>Denitrificimonas halotolerans sp. nov.,a novel species isolated from landfill leachate.</title>
        <authorList>
            <person name="Wang S."/>
        </authorList>
    </citation>
    <scope>NUCLEOTIDE SEQUENCE [LARGE SCALE GENOMIC DNA]</scope>
    <source>
        <strain evidence="1 2">JX-1</strain>
    </source>
</reference>
<dbReference type="RefSeq" id="WP_321552329.1">
    <property type="nucleotide sequence ID" value="NZ_JAXIVU010000001.1"/>
</dbReference>
<comment type="caution">
    <text evidence="1">The sequence shown here is derived from an EMBL/GenBank/DDBJ whole genome shotgun (WGS) entry which is preliminary data.</text>
</comment>
<sequence length="146" mass="17014">MREEFWKHYALNELTKTEWEALCDGCGQCCLVREVGPNQVTVFNIACDLLDLKTSRCRDYKNRLSKVPYCNQLTPQNIPQFNWLPESCTYRRIYRGEALPSWHPLLTGNREQMYKEGITVCSSAIPVGQVPRSDRYLHIIKVKTLD</sequence>
<dbReference type="InterPro" id="IPR005358">
    <property type="entry name" value="Puta_zinc/iron-chelating_dom"/>
</dbReference>